<dbReference type="AlphaFoldDB" id="A0A1V9Y2T6"/>
<proteinExistence type="predicted"/>
<gene>
    <name evidence="1" type="ORF">BIW11_02456</name>
</gene>
<dbReference type="EMBL" id="MNPL01000411">
    <property type="protein sequence ID" value="OQR80042.1"/>
    <property type="molecule type" value="Genomic_DNA"/>
</dbReference>
<protein>
    <submittedName>
        <fullName evidence="1">Uncharacterized protein</fullName>
    </submittedName>
</protein>
<name>A0A1V9Y2T6_9ACAR</name>
<dbReference type="Proteomes" id="UP000192247">
    <property type="component" value="Unassembled WGS sequence"/>
</dbReference>
<evidence type="ECO:0000313" key="1">
    <source>
        <dbReference type="EMBL" id="OQR80042.1"/>
    </source>
</evidence>
<dbReference type="InParanoid" id="A0A1V9Y2T6"/>
<keyword evidence="2" id="KW-1185">Reference proteome</keyword>
<reference evidence="1 2" key="1">
    <citation type="journal article" date="2017" name="Gigascience">
        <title>Draft genome of the honey bee ectoparasitic mite, Tropilaelaps mercedesae, is shaped by the parasitic life history.</title>
        <authorList>
            <person name="Dong X."/>
            <person name="Armstrong S.D."/>
            <person name="Xia D."/>
            <person name="Makepeace B.L."/>
            <person name="Darby A.C."/>
            <person name="Kadowaki T."/>
        </authorList>
    </citation>
    <scope>NUCLEOTIDE SEQUENCE [LARGE SCALE GENOMIC DNA]</scope>
    <source>
        <strain evidence="1">Wuxi-XJTLU</strain>
    </source>
</reference>
<evidence type="ECO:0000313" key="2">
    <source>
        <dbReference type="Proteomes" id="UP000192247"/>
    </source>
</evidence>
<accession>A0A1V9Y2T6</accession>
<sequence length="80" mass="9175">MEDPETLVVAKPLRSITRYFLPSRSASPWVHDPLSCVAAVITIGKNSVTERHDVRGDHLRQTCEDWIEVSFVMNLMYMRA</sequence>
<comment type="caution">
    <text evidence="1">The sequence shown here is derived from an EMBL/GenBank/DDBJ whole genome shotgun (WGS) entry which is preliminary data.</text>
</comment>
<organism evidence="1 2">
    <name type="scientific">Tropilaelaps mercedesae</name>
    <dbReference type="NCBI Taxonomy" id="418985"/>
    <lineage>
        <taxon>Eukaryota</taxon>
        <taxon>Metazoa</taxon>
        <taxon>Ecdysozoa</taxon>
        <taxon>Arthropoda</taxon>
        <taxon>Chelicerata</taxon>
        <taxon>Arachnida</taxon>
        <taxon>Acari</taxon>
        <taxon>Parasitiformes</taxon>
        <taxon>Mesostigmata</taxon>
        <taxon>Gamasina</taxon>
        <taxon>Dermanyssoidea</taxon>
        <taxon>Laelapidae</taxon>
        <taxon>Tropilaelaps</taxon>
    </lineage>
</organism>